<feature type="domain" description="RRM" evidence="4">
    <location>
        <begin position="92"/>
        <end position="169"/>
    </location>
</feature>
<dbReference type="PROSITE" id="PS50102">
    <property type="entry name" value="RRM"/>
    <property type="match status" value="1"/>
</dbReference>
<dbReference type="SMR" id="A2E5B8"/>
<dbReference type="KEGG" id="tva:4770160"/>
<keyword evidence="1" id="KW-0677">Repeat</keyword>
<dbReference type="InterPro" id="IPR012677">
    <property type="entry name" value="Nucleotide-bd_a/b_plait_sf"/>
</dbReference>
<evidence type="ECO:0000313" key="5">
    <source>
        <dbReference type="EMBL" id="EAY12198.1"/>
    </source>
</evidence>
<dbReference type="AlphaFoldDB" id="A2E5B8"/>
<reference evidence="5" key="2">
    <citation type="journal article" date="2007" name="Science">
        <title>Draft genome sequence of the sexually transmitted pathogen Trichomonas vaginalis.</title>
        <authorList>
            <person name="Carlton J.M."/>
            <person name="Hirt R.P."/>
            <person name="Silva J.C."/>
            <person name="Delcher A.L."/>
            <person name="Schatz M."/>
            <person name="Zhao Q."/>
            <person name="Wortman J.R."/>
            <person name="Bidwell S.L."/>
            <person name="Alsmark U.C.M."/>
            <person name="Besteiro S."/>
            <person name="Sicheritz-Ponten T."/>
            <person name="Noel C.J."/>
            <person name="Dacks J.B."/>
            <person name="Foster P.G."/>
            <person name="Simillion C."/>
            <person name="Van de Peer Y."/>
            <person name="Miranda-Saavedra D."/>
            <person name="Barton G.J."/>
            <person name="Westrop G.D."/>
            <person name="Mueller S."/>
            <person name="Dessi D."/>
            <person name="Fiori P.L."/>
            <person name="Ren Q."/>
            <person name="Paulsen I."/>
            <person name="Zhang H."/>
            <person name="Bastida-Corcuera F.D."/>
            <person name="Simoes-Barbosa A."/>
            <person name="Brown M.T."/>
            <person name="Hayes R.D."/>
            <person name="Mukherjee M."/>
            <person name="Okumura C.Y."/>
            <person name="Schneider R."/>
            <person name="Smith A.J."/>
            <person name="Vanacova S."/>
            <person name="Villalvazo M."/>
            <person name="Haas B.J."/>
            <person name="Pertea M."/>
            <person name="Feldblyum T.V."/>
            <person name="Utterback T.R."/>
            <person name="Shu C.L."/>
            <person name="Osoegawa K."/>
            <person name="de Jong P.J."/>
            <person name="Hrdy I."/>
            <person name="Horvathova L."/>
            <person name="Zubacova Z."/>
            <person name="Dolezal P."/>
            <person name="Malik S.B."/>
            <person name="Logsdon J.M. Jr."/>
            <person name="Henze K."/>
            <person name="Gupta A."/>
            <person name="Wang C.C."/>
            <person name="Dunne R.L."/>
            <person name="Upcroft J.A."/>
            <person name="Upcroft P."/>
            <person name="White O."/>
            <person name="Salzberg S.L."/>
            <person name="Tang P."/>
            <person name="Chiu C.-H."/>
            <person name="Lee Y.-S."/>
            <person name="Embley T.M."/>
            <person name="Coombs G.H."/>
            <person name="Mottram J.C."/>
            <person name="Tachezy J."/>
            <person name="Fraser-Liggett C.M."/>
            <person name="Johnson P.J."/>
        </authorList>
    </citation>
    <scope>NUCLEOTIDE SEQUENCE [LARGE SCALE GENOMIC DNA]</scope>
    <source>
        <strain evidence="5">G3</strain>
    </source>
</reference>
<dbReference type="InParanoid" id="A2E5B8"/>
<dbReference type="InterPro" id="IPR000504">
    <property type="entry name" value="RRM_dom"/>
</dbReference>
<dbReference type="SUPFAM" id="SSF54928">
    <property type="entry name" value="RNA-binding domain, RBD"/>
    <property type="match status" value="1"/>
</dbReference>
<evidence type="ECO:0000256" key="3">
    <source>
        <dbReference type="PROSITE-ProRule" id="PRU00176"/>
    </source>
</evidence>
<dbReference type="OMA" id="WPEGDYR"/>
<evidence type="ECO:0000256" key="1">
    <source>
        <dbReference type="ARBA" id="ARBA00022737"/>
    </source>
</evidence>
<protein>
    <recommendedName>
        <fullName evidence="4">RRM domain-containing protein</fullName>
    </recommendedName>
</protein>
<dbReference type="PANTHER" id="PTHR47640">
    <property type="entry name" value="TRNA SELENOCYSTEINE 1-ASSOCIATED PROTEIN 1-RELATED-RELATED"/>
    <property type="match status" value="1"/>
</dbReference>
<dbReference type="Proteomes" id="UP000001542">
    <property type="component" value="Unassembled WGS sequence"/>
</dbReference>
<dbReference type="SMART" id="SM00360">
    <property type="entry name" value="RRM"/>
    <property type="match status" value="1"/>
</dbReference>
<evidence type="ECO:0000259" key="4">
    <source>
        <dbReference type="PROSITE" id="PS50102"/>
    </source>
</evidence>
<proteinExistence type="predicted"/>
<dbReference type="Gene3D" id="3.30.70.330">
    <property type="match status" value="1"/>
</dbReference>
<dbReference type="OrthoDB" id="1749473at2759"/>
<sequence length="176" mass="20586">MNEDDDMMKDLLKLEYEAKLIDKAENQFIKKEESTVVGQQESTNTFAERFQKRQEFKKKIRDSTKVSPTFLREDAGKVWNDASLSEWPENDYRIMVLGLHQACTDDKLYDAFKHYKSIVKAHVVHDTSNRGKHYGFVSLMDVNDYIKAMKEMDGGFVENAKVHLQPSKWKDKSLKK</sequence>
<gene>
    <name evidence="5" type="ORF">TVAG_004040</name>
</gene>
<evidence type="ECO:0000313" key="6">
    <source>
        <dbReference type="Proteomes" id="UP000001542"/>
    </source>
</evidence>
<dbReference type="STRING" id="5722.A2E5B8"/>
<dbReference type="GO" id="GO:0005829">
    <property type="term" value="C:cytosol"/>
    <property type="evidence" value="ECO:0000318"/>
    <property type="project" value="GO_Central"/>
</dbReference>
<keyword evidence="6" id="KW-1185">Reference proteome</keyword>
<dbReference type="PANTHER" id="PTHR47640:SF10">
    <property type="entry name" value="TRNA SELENOCYSTEINE 1-ASSOCIATED PROTEIN 1-RELATED"/>
    <property type="match status" value="1"/>
</dbReference>
<reference evidence="5" key="1">
    <citation type="submission" date="2006-10" db="EMBL/GenBank/DDBJ databases">
        <authorList>
            <person name="Amadeo P."/>
            <person name="Zhao Q."/>
            <person name="Wortman J."/>
            <person name="Fraser-Liggett C."/>
            <person name="Carlton J."/>
        </authorList>
    </citation>
    <scope>NUCLEOTIDE SEQUENCE</scope>
    <source>
        <strain evidence="5">G3</strain>
    </source>
</reference>
<evidence type="ECO:0000256" key="2">
    <source>
        <dbReference type="ARBA" id="ARBA00022884"/>
    </source>
</evidence>
<accession>A2E5B8</accession>
<dbReference type="InterPro" id="IPR035979">
    <property type="entry name" value="RBD_domain_sf"/>
</dbReference>
<organism evidence="5 6">
    <name type="scientific">Trichomonas vaginalis (strain ATCC PRA-98 / G3)</name>
    <dbReference type="NCBI Taxonomy" id="412133"/>
    <lineage>
        <taxon>Eukaryota</taxon>
        <taxon>Metamonada</taxon>
        <taxon>Parabasalia</taxon>
        <taxon>Trichomonadida</taxon>
        <taxon>Trichomonadidae</taxon>
        <taxon>Trichomonas</taxon>
    </lineage>
</organism>
<keyword evidence="2 3" id="KW-0694">RNA-binding</keyword>
<dbReference type="GO" id="GO:0003729">
    <property type="term" value="F:mRNA binding"/>
    <property type="evidence" value="ECO:0000318"/>
    <property type="project" value="GO_Central"/>
</dbReference>
<dbReference type="eggNOG" id="KOG0226">
    <property type="taxonomic scope" value="Eukaryota"/>
</dbReference>
<dbReference type="VEuPathDB" id="TrichDB:TVAG_004040"/>
<dbReference type="EMBL" id="DS113306">
    <property type="protein sequence ID" value="EAY12198.1"/>
    <property type="molecule type" value="Genomic_DNA"/>
</dbReference>
<dbReference type="InterPro" id="IPR050825">
    <property type="entry name" value="RBM42_RBP45_47-like"/>
</dbReference>
<dbReference type="Pfam" id="PF00076">
    <property type="entry name" value="RRM_1"/>
    <property type="match status" value="1"/>
</dbReference>
<name>A2E5B8_TRIV3</name>
<dbReference type="VEuPathDB" id="TrichDB:TVAGG3_0475990"/>
<dbReference type="RefSeq" id="XP_001324421.1">
    <property type="nucleotide sequence ID" value="XM_001324386.1"/>
</dbReference>